<evidence type="ECO:0000313" key="2">
    <source>
        <dbReference type="EMBL" id="OUD15670.1"/>
    </source>
</evidence>
<feature type="transmembrane region" description="Helical" evidence="1">
    <location>
        <begin position="7"/>
        <end position="24"/>
    </location>
</feature>
<organism evidence="2 3">
    <name type="scientific">Thioflexithrix psekupsensis</name>
    <dbReference type="NCBI Taxonomy" id="1570016"/>
    <lineage>
        <taxon>Bacteria</taxon>
        <taxon>Pseudomonadati</taxon>
        <taxon>Pseudomonadota</taxon>
        <taxon>Gammaproteobacteria</taxon>
        <taxon>Thiotrichales</taxon>
        <taxon>Thioflexithrix</taxon>
    </lineage>
</organism>
<accession>A0A251XC55</accession>
<dbReference type="OrthoDB" id="7857417at2"/>
<dbReference type="AlphaFoldDB" id="A0A251XC55"/>
<dbReference type="EMBL" id="MSLT01000006">
    <property type="protein sequence ID" value="OUD15670.1"/>
    <property type="molecule type" value="Genomic_DNA"/>
</dbReference>
<evidence type="ECO:0000313" key="3">
    <source>
        <dbReference type="Proteomes" id="UP000194798"/>
    </source>
</evidence>
<evidence type="ECO:0000256" key="1">
    <source>
        <dbReference type="SAM" id="Phobius"/>
    </source>
</evidence>
<comment type="caution">
    <text evidence="2">The sequence shown here is derived from an EMBL/GenBank/DDBJ whole genome shotgun (WGS) entry which is preliminary data.</text>
</comment>
<keyword evidence="3" id="KW-1185">Reference proteome</keyword>
<evidence type="ECO:0008006" key="4">
    <source>
        <dbReference type="Google" id="ProtNLM"/>
    </source>
</evidence>
<feature type="transmembrane region" description="Helical" evidence="1">
    <location>
        <begin position="80"/>
        <end position="95"/>
    </location>
</feature>
<name>A0A251XC55_9GAMM</name>
<protein>
    <recommendedName>
        <fullName evidence="4">DUF998 domain-containing protein</fullName>
    </recommendedName>
</protein>
<proteinExistence type="predicted"/>
<keyword evidence="1" id="KW-0812">Transmembrane</keyword>
<reference evidence="2 3" key="1">
    <citation type="submission" date="2016-12" db="EMBL/GenBank/DDBJ databases">
        <title>Thioflexothrix psekupsii D3 genome sequencing and assembly.</title>
        <authorList>
            <person name="Fomenkov A."/>
            <person name="Vincze T."/>
            <person name="Grabovich M."/>
            <person name="Anton B.P."/>
            <person name="Dubinina G."/>
            <person name="Orlova M."/>
            <person name="Belousova E."/>
            <person name="Roberts R.J."/>
        </authorList>
    </citation>
    <scope>NUCLEOTIDE SEQUENCE [LARGE SCALE GENOMIC DNA]</scope>
    <source>
        <strain evidence="2">D3</strain>
    </source>
</reference>
<keyword evidence="1" id="KW-0472">Membrane</keyword>
<feature type="transmembrane region" description="Helical" evidence="1">
    <location>
        <begin position="175"/>
        <end position="192"/>
    </location>
</feature>
<feature type="transmembrane region" description="Helical" evidence="1">
    <location>
        <begin position="115"/>
        <end position="134"/>
    </location>
</feature>
<feature type="transmembrane region" description="Helical" evidence="1">
    <location>
        <begin position="44"/>
        <end position="68"/>
    </location>
</feature>
<keyword evidence="1" id="KW-1133">Transmembrane helix</keyword>
<gene>
    <name evidence="2" type="ORF">TPSD3_03890</name>
</gene>
<feature type="transmembrane region" description="Helical" evidence="1">
    <location>
        <begin position="141"/>
        <end position="163"/>
    </location>
</feature>
<dbReference type="Proteomes" id="UP000194798">
    <property type="component" value="Unassembled WGS sequence"/>
</dbReference>
<sequence length="210" mass="24745">MRPLHYVIFSLTTIYTVTLMVIEWKTSQDFVRNFLGDIQQGQVLFFGINTVFTTFLLWASALLFAISLLCIDQQRERREYWFFWSQIVMFFSLGFDERFMVHERVGRWLNMEDAYLLLAVGLVELLLLFRLGALKQRTPSALTFLFLGALMFGVMIIVDGFFPAQMLLRLSMEDLAKFWGCLFLCLFAWEILRQHVERLKANRLKSAAMY</sequence>
<dbReference type="RefSeq" id="WP_086487269.1">
    <property type="nucleotide sequence ID" value="NZ_MSLT01000006.1"/>
</dbReference>